<dbReference type="PANTHER" id="PTHR31900:SF27">
    <property type="entry name" value="FBD DOMAIN-CONTAINING PROTEIN"/>
    <property type="match status" value="1"/>
</dbReference>
<sequence length="374" mass="42703">MEGGSSDGEKKPPEGGGSGGEPKTKRKMKSASQLEALERTYQGSGVESMEREVKRWCTSRRWLERCSADRLTSLPDEVLSKILSLLSTKDAVAMQLLSKKMNRDVLALVTSLDFDDSIISYCVKRPHLVDRVPLFEEFVDNTLRRFFRRYPLTRFSLHVGGDKTNYIEKFDSSLHTCRGQCLPFPEPCRLNARITFPFIHPGLRELDIFFHVTEIETCEFHIPPQLFTCQSLEVLKLDSNLELNGDKFSIVSFPNLKLLHFRSLTIVDDDFINRLISNCPSIEDLAITRCCWKEAYHLAVSSHSLRRLELVIERWLADTNPALVVFDTPNLQYFNYDDALAYRYSVTYMNALVQARFRASSPLGDSSFGCSVEA</sequence>
<comment type="caution">
    <text evidence="3">The sequence shown here is derived from an EMBL/GenBank/DDBJ whole genome shotgun (WGS) entry which is preliminary data.</text>
</comment>
<dbReference type="InterPro" id="IPR055411">
    <property type="entry name" value="LRR_FXL15/At3g58940/PEG3-like"/>
</dbReference>
<dbReference type="InterPro" id="IPR036047">
    <property type="entry name" value="F-box-like_dom_sf"/>
</dbReference>
<organism evidence="3 4">
    <name type="scientific">Saponaria officinalis</name>
    <name type="common">Common soapwort</name>
    <name type="synonym">Lychnis saponaria</name>
    <dbReference type="NCBI Taxonomy" id="3572"/>
    <lineage>
        <taxon>Eukaryota</taxon>
        <taxon>Viridiplantae</taxon>
        <taxon>Streptophyta</taxon>
        <taxon>Embryophyta</taxon>
        <taxon>Tracheophyta</taxon>
        <taxon>Spermatophyta</taxon>
        <taxon>Magnoliopsida</taxon>
        <taxon>eudicotyledons</taxon>
        <taxon>Gunneridae</taxon>
        <taxon>Pentapetalae</taxon>
        <taxon>Caryophyllales</taxon>
        <taxon>Caryophyllaceae</taxon>
        <taxon>Caryophylleae</taxon>
        <taxon>Saponaria</taxon>
    </lineage>
</organism>
<dbReference type="PANTHER" id="PTHR31900">
    <property type="entry name" value="F-BOX/RNI SUPERFAMILY PROTEIN-RELATED"/>
    <property type="match status" value="1"/>
</dbReference>
<evidence type="ECO:0000313" key="3">
    <source>
        <dbReference type="EMBL" id="KAK9664230.1"/>
    </source>
</evidence>
<protein>
    <recommendedName>
        <fullName evidence="2">F-box domain-containing protein</fullName>
    </recommendedName>
</protein>
<feature type="domain" description="F-box" evidence="2">
    <location>
        <begin position="68"/>
        <end position="121"/>
    </location>
</feature>
<accession>A0AAW1GHJ3</accession>
<dbReference type="Gene3D" id="1.20.1280.50">
    <property type="match status" value="1"/>
</dbReference>
<dbReference type="InterPro" id="IPR032675">
    <property type="entry name" value="LRR_dom_sf"/>
</dbReference>
<name>A0AAW1GHJ3_SAPOF</name>
<dbReference type="InterPro" id="IPR050232">
    <property type="entry name" value="FBL13/AtMIF1-like"/>
</dbReference>
<dbReference type="SUPFAM" id="SSF52047">
    <property type="entry name" value="RNI-like"/>
    <property type="match status" value="1"/>
</dbReference>
<feature type="region of interest" description="Disordered" evidence="1">
    <location>
        <begin position="1"/>
        <end position="43"/>
    </location>
</feature>
<evidence type="ECO:0000313" key="4">
    <source>
        <dbReference type="Proteomes" id="UP001443914"/>
    </source>
</evidence>
<evidence type="ECO:0000259" key="2">
    <source>
        <dbReference type="PROSITE" id="PS50181"/>
    </source>
</evidence>
<evidence type="ECO:0000256" key="1">
    <source>
        <dbReference type="SAM" id="MobiDB-lite"/>
    </source>
</evidence>
<dbReference type="SUPFAM" id="SSF81383">
    <property type="entry name" value="F-box domain"/>
    <property type="match status" value="1"/>
</dbReference>
<reference evidence="3" key="1">
    <citation type="submission" date="2024-03" db="EMBL/GenBank/DDBJ databases">
        <title>WGS assembly of Saponaria officinalis var. Norfolk2.</title>
        <authorList>
            <person name="Jenkins J."/>
            <person name="Shu S."/>
            <person name="Grimwood J."/>
            <person name="Barry K."/>
            <person name="Goodstein D."/>
            <person name="Schmutz J."/>
            <person name="Leebens-Mack J."/>
            <person name="Osbourn A."/>
        </authorList>
    </citation>
    <scope>NUCLEOTIDE SEQUENCE [LARGE SCALE GENOMIC DNA]</scope>
    <source>
        <strain evidence="3">JIC</strain>
    </source>
</reference>
<proteinExistence type="predicted"/>
<dbReference type="Gene3D" id="3.80.10.10">
    <property type="entry name" value="Ribonuclease Inhibitor"/>
    <property type="match status" value="1"/>
</dbReference>
<dbReference type="Proteomes" id="UP001443914">
    <property type="component" value="Unassembled WGS sequence"/>
</dbReference>
<dbReference type="Pfam" id="PF24758">
    <property type="entry name" value="LRR_At5g56370"/>
    <property type="match status" value="1"/>
</dbReference>
<keyword evidence="4" id="KW-1185">Reference proteome</keyword>
<dbReference type="Pfam" id="PF00646">
    <property type="entry name" value="F-box"/>
    <property type="match status" value="1"/>
</dbReference>
<dbReference type="EMBL" id="JBDFQZ010000014">
    <property type="protein sequence ID" value="KAK9664230.1"/>
    <property type="molecule type" value="Genomic_DNA"/>
</dbReference>
<dbReference type="InterPro" id="IPR001810">
    <property type="entry name" value="F-box_dom"/>
</dbReference>
<dbReference type="AlphaFoldDB" id="A0AAW1GHJ3"/>
<dbReference type="PROSITE" id="PS50181">
    <property type="entry name" value="FBOX"/>
    <property type="match status" value="1"/>
</dbReference>
<gene>
    <name evidence="3" type="ORF">RND81_14G027400</name>
</gene>